<dbReference type="AlphaFoldDB" id="A0A158HDU0"/>
<dbReference type="Proteomes" id="UP000054683">
    <property type="component" value="Unassembled WGS sequence"/>
</dbReference>
<name>A0A158HDU0_9BURK</name>
<dbReference type="OrthoDB" id="8990343at2"/>
<protein>
    <submittedName>
        <fullName evidence="1">Uncharacterized protein</fullName>
    </submittedName>
</protein>
<dbReference type="RefSeq" id="WP_062088130.1">
    <property type="nucleotide sequence ID" value="NZ_FCOK02000029.1"/>
</dbReference>
<reference evidence="1 2" key="1">
    <citation type="submission" date="2016-01" db="EMBL/GenBank/DDBJ databases">
        <authorList>
            <person name="Oliw E.H."/>
        </authorList>
    </citation>
    <scope>NUCLEOTIDE SEQUENCE [LARGE SCALE GENOMIC DNA]</scope>
    <source>
        <strain evidence="1">LMG 27134</strain>
    </source>
</reference>
<proteinExistence type="predicted"/>
<evidence type="ECO:0000313" key="2">
    <source>
        <dbReference type="Proteomes" id="UP000054683"/>
    </source>
</evidence>
<accession>A0A158HDU0</accession>
<gene>
    <name evidence="1" type="ORF">AWB69_04252</name>
</gene>
<organism evidence="1 2">
    <name type="scientific">Caballeronia udeis</name>
    <dbReference type="NCBI Taxonomy" id="1232866"/>
    <lineage>
        <taxon>Bacteria</taxon>
        <taxon>Pseudomonadati</taxon>
        <taxon>Pseudomonadota</taxon>
        <taxon>Betaproteobacteria</taxon>
        <taxon>Burkholderiales</taxon>
        <taxon>Burkholderiaceae</taxon>
        <taxon>Caballeronia</taxon>
    </lineage>
</organism>
<dbReference type="EMBL" id="FCOK02000029">
    <property type="protein sequence ID" value="SAL42121.1"/>
    <property type="molecule type" value="Genomic_DNA"/>
</dbReference>
<evidence type="ECO:0000313" key="1">
    <source>
        <dbReference type="EMBL" id="SAL42121.1"/>
    </source>
</evidence>
<sequence>MKFANHITLGFARFRWDANGDQGRFDRCTVVLPDVLVPDGAQAEHLEVYSAALLFSGGIKKMLAAKRQINEKKPEKRPVRDANACTLPIEFRYAPSRVRYLSDRFLTHGFLVDSA</sequence>